<organism evidence="3 4">
    <name type="scientific">Flagellimonas meridianipacifica</name>
    <dbReference type="NCBI Taxonomy" id="1080225"/>
    <lineage>
        <taxon>Bacteria</taxon>
        <taxon>Pseudomonadati</taxon>
        <taxon>Bacteroidota</taxon>
        <taxon>Flavobacteriia</taxon>
        <taxon>Flavobacteriales</taxon>
        <taxon>Flavobacteriaceae</taxon>
        <taxon>Flagellimonas</taxon>
    </lineage>
</organism>
<feature type="domain" description="DUF6973" evidence="2">
    <location>
        <begin position="20"/>
        <end position="141"/>
    </location>
</feature>
<accession>A0A2T0MHL1</accession>
<evidence type="ECO:0000259" key="2">
    <source>
        <dbReference type="Pfam" id="PF22322"/>
    </source>
</evidence>
<dbReference type="Proteomes" id="UP000237640">
    <property type="component" value="Unassembled WGS sequence"/>
</dbReference>
<keyword evidence="1" id="KW-0472">Membrane</keyword>
<evidence type="ECO:0000313" key="4">
    <source>
        <dbReference type="Proteomes" id="UP000237640"/>
    </source>
</evidence>
<dbReference type="OrthoDB" id="1496068at2"/>
<dbReference type="InterPro" id="IPR054246">
    <property type="entry name" value="DUF6973"/>
</dbReference>
<protein>
    <recommendedName>
        <fullName evidence="2">DUF6973 domain-containing protein</fullName>
    </recommendedName>
</protein>
<dbReference type="Pfam" id="PF22322">
    <property type="entry name" value="DUF6973"/>
    <property type="match status" value="1"/>
</dbReference>
<proteinExistence type="predicted"/>
<feature type="transmembrane region" description="Helical" evidence="1">
    <location>
        <begin position="15"/>
        <end position="33"/>
    </location>
</feature>
<dbReference type="RefSeq" id="WP_106143980.1">
    <property type="nucleotide sequence ID" value="NZ_PVYX01000001.1"/>
</dbReference>
<name>A0A2T0MHL1_9FLAO</name>
<evidence type="ECO:0000313" key="3">
    <source>
        <dbReference type="EMBL" id="PRX57061.1"/>
    </source>
</evidence>
<keyword evidence="1" id="KW-1133">Transmembrane helix</keyword>
<dbReference type="AlphaFoldDB" id="A0A2T0MHL1"/>
<evidence type="ECO:0000256" key="1">
    <source>
        <dbReference type="SAM" id="Phobius"/>
    </source>
</evidence>
<keyword evidence="4" id="KW-1185">Reference proteome</keyword>
<comment type="caution">
    <text evidence="3">The sequence shown here is derived from an EMBL/GenBank/DDBJ whole genome shotgun (WGS) entry which is preliminary data.</text>
</comment>
<dbReference type="EMBL" id="PVYX01000001">
    <property type="protein sequence ID" value="PRX57061.1"/>
    <property type="molecule type" value="Genomic_DNA"/>
</dbReference>
<reference evidence="3 4" key="1">
    <citation type="submission" date="2018-03" db="EMBL/GenBank/DDBJ databases">
        <title>Genomic Encyclopedia of Archaeal and Bacterial Type Strains, Phase II (KMG-II): from individual species to whole genera.</title>
        <authorList>
            <person name="Goeker M."/>
        </authorList>
    </citation>
    <scope>NUCLEOTIDE SEQUENCE [LARGE SCALE GENOMIC DNA]</scope>
    <source>
        <strain evidence="3 4">DSM 25027</strain>
    </source>
</reference>
<gene>
    <name evidence="3" type="ORF">CLV81_1062</name>
</gene>
<sequence>MNIARALRNVGAKNIWRVFILAVTHPLFVIPTISATKKCLKLSTEYFGKAHYENGPANAFRHALWNILIARFCLRWSSNKDKLNSWAKKATDWHEEAFVNSPLARAMDLHNNSIGRHLFLNHASASQEKIVAILIDMTKDSKLVKSEKEIDPSQMSLVHIIDTK</sequence>
<keyword evidence="1" id="KW-0812">Transmembrane</keyword>